<evidence type="ECO:0000256" key="1">
    <source>
        <dbReference type="ARBA" id="ARBA00004141"/>
    </source>
</evidence>
<dbReference type="GO" id="GO:0140359">
    <property type="term" value="F:ABC-type transporter activity"/>
    <property type="evidence" value="ECO:0007669"/>
    <property type="project" value="InterPro"/>
</dbReference>
<keyword evidence="3 5" id="KW-1133">Transmembrane helix</keyword>
<protein>
    <recommendedName>
        <fullName evidence="6">ABC-2 type transporter transmembrane domain-containing protein</fullName>
    </recommendedName>
</protein>
<feature type="transmembrane region" description="Helical" evidence="5">
    <location>
        <begin position="12"/>
        <end position="33"/>
    </location>
</feature>
<evidence type="ECO:0000256" key="3">
    <source>
        <dbReference type="ARBA" id="ARBA00022989"/>
    </source>
</evidence>
<keyword evidence="2 5" id="KW-0812">Transmembrane</keyword>
<gene>
    <name evidence="7" type="ORF">FH610_007850</name>
</gene>
<evidence type="ECO:0000259" key="6">
    <source>
        <dbReference type="Pfam" id="PF12698"/>
    </source>
</evidence>
<keyword evidence="4 5" id="KW-0472">Membrane</keyword>
<keyword evidence="8" id="KW-1185">Reference proteome</keyword>
<comment type="caution">
    <text evidence="7">The sequence shown here is derived from an EMBL/GenBank/DDBJ whole genome shotgun (WGS) entry which is preliminary data.</text>
</comment>
<name>A0A5N6C1U9_9ACTN</name>
<sequence>MTHYIRLDVVSMVRSGYFLVFSVLFSAGFYVMFTKLFTVSGWTSAPGFAATYMIALAVSGAFYAALTGGGIRLGEERGSGWARQLTLTPLSPRRYVLGKLVGAWLLVLPALAAIFILGALLNQVRMPPDRWALVLAASWGGSVCFAVFGVAIGLLVAGEATQFACLGVFFPMAILGGLWFPTSAFPQTVRQVSDYLPTSALYHLAITAERGSGEVATPLLVLACWTALALVVALARLRPEALSPAG</sequence>
<dbReference type="InterPro" id="IPR013525">
    <property type="entry name" value="ABC2_TM"/>
</dbReference>
<dbReference type="EMBL" id="VDMA02000003">
    <property type="protein sequence ID" value="KAB8186681.1"/>
    <property type="molecule type" value="Genomic_DNA"/>
</dbReference>
<organism evidence="7 8">
    <name type="scientific">Microbispora catharanthi</name>
    <dbReference type="NCBI Taxonomy" id="1712871"/>
    <lineage>
        <taxon>Bacteria</taxon>
        <taxon>Bacillati</taxon>
        <taxon>Actinomycetota</taxon>
        <taxon>Actinomycetes</taxon>
        <taxon>Streptosporangiales</taxon>
        <taxon>Streptosporangiaceae</taxon>
        <taxon>Microbispora</taxon>
    </lineage>
</organism>
<evidence type="ECO:0000256" key="4">
    <source>
        <dbReference type="ARBA" id="ARBA00023136"/>
    </source>
</evidence>
<evidence type="ECO:0000256" key="2">
    <source>
        <dbReference type="ARBA" id="ARBA00022692"/>
    </source>
</evidence>
<dbReference type="GO" id="GO:0016020">
    <property type="term" value="C:membrane"/>
    <property type="evidence" value="ECO:0007669"/>
    <property type="project" value="UniProtKB-SubCell"/>
</dbReference>
<dbReference type="PANTHER" id="PTHR43229">
    <property type="entry name" value="NODULATION PROTEIN J"/>
    <property type="match status" value="1"/>
</dbReference>
<proteinExistence type="predicted"/>
<feature type="transmembrane region" description="Helical" evidence="5">
    <location>
        <begin position="163"/>
        <end position="180"/>
    </location>
</feature>
<dbReference type="AlphaFoldDB" id="A0A5N6C1U9"/>
<feature type="transmembrane region" description="Helical" evidence="5">
    <location>
        <begin position="53"/>
        <end position="74"/>
    </location>
</feature>
<dbReference type="PANTHER" id="PTHR43229:SF2">
    <property type="entry name" value="NODULATION PROTEIN J"/>
    <property type="match status" value="1"/>
</dbReference>
<accession>A0A5N6C1U9</accession>
<dbReference type="RefSeq" id="WP_139573603.1">
    <property type="nucleotide sequence ID" value="NZ_VDMA02000003.1"/>
</dbReference>
<evidence type="ECO:0000313" key="8">
    <source>
        <dbReference type="Proteomes" id="UP000313066"/>
    </source>
</evidence>
<comment type="subcellular location">
    <subcellularLocation>
        <location evidence="1">Membrane</location>
        <topology evidence="1">Multi-pass membrane protein</topology>
    </subcellularLocation>
</comment>
<feature type="transmembrane region" description="Helical" evidence="5">
    <location>
        <begin position="133"/>
        <end position="156"/>
    </location>
</feature>
<evidence type="ECO:0000313" key="7">
    <source>
        <dbReference type="EMBL" id="KAB8186681.1"/>
    </source>
</evidence>
<reference evidence="7 8" key="1">
    <citation type="submission" date="2019-10" db="EMBL/GenBank/DDBJ databases">
        <title>Nonomuraea sp. nov., isolated from Phyllanthus amarus.</title>
        <authorList>
            <person name="Klykleung N."/>
            <person name="Tanasupawat S."/>
        </authorList>
    </citation>
    <scope>NUCLEOTIDE SEQUENCE [LARGE SCALE GENOMIC DNA]</scope>
    <source>
        <strain evidence="7 8">CR1-09</strain>
    </source>
</reference>
<feature type="transmembrane region" description="Helical" evidence="5">
    <location>
        <begin position="95"/>
        <end position="121"/>
    </location>
</feature>
<dbReference type="Pfam" id="PF12698">
    <property type="entry name" value="ABC2_membrane_3"/>
    <property type="match status" value="1"/>
</dbReference>
<evidence type="ECO:0000256" key="5">
    <source>
        <dbReference type="SAM" id="Phobius"/>
    </source>
</evidence>
<dbReference type="Proteomes" id="UP000313066">
    <property type="component" value="Unassembled WGS sequence"/>
</dbReference>
<dbReference type="InterPro" id="IPR051784">
    <property type="entry name" value="Nod_factor_ABC_transporter"/>
</dbReference>
<feature type="domain" description="ABC-2 type transporter transmembrane" evidence="6">
    <location>
        <begin position="47"/>
        <end position="234"/>
    </location>
</feature>
<feature type="transmembrane region" description="Helical" evidence="5">
    <location>
        <begin position="219"/>
        <end position="237"/>
    </location>
</feature>